<evidence type="ECO:0000313" key="2">
    <source>
        <dbReference type="EMBL" id="CAL1596186.1"/>
    </source>
</evidence>
<sequence>MEEKQEKCDILSLGELMFQFNSPGVPHDETETQLKTEQTSSCEPAKNQEPAPQSCLNQEPAPQSCLNKEPAPQSCLNQEPAPPSSLTKPGPKKKRKQKPAKNLQGGLEEPKTPIKSFSTSERGKSPPIAPAQASLSNTKTQQVKTIRNNLPSDEQERYSLPSDAPFVPLHLIPDQGSTKIIQNPEISSQWDTAHISILAWEVSRHILQEKHLSVEHPLVMKLCQQLEEQMLDWNVKESPKHNKKIACDIYRDLCSKKRNKLMNFSALVTEDESDTIITEIHNHLVRPKKSSKLSSFFQSLRHALCRHC</sequence>
<evidence type="ECO:0000313" key="3">
    <source>
        <dbReference type="Proteomes" id="UP001497482"/>
    </source>
</evidence>
<dbReference type="EMBL" id="OZ035843">
    <property type="protein sequence ID" value="CAL1596186.1"/>
    <property type="molecule type" value="Genomic_DNA"/>
</dbReference>
<accession>A0AAV2L6M4</accession>
<evidence type="ECO:0000256" key="1">
    <source>
        <dbReference type="SAM" id="MobiDB-lite"/>
    </source>
</evidence>
<gene>
    <name evidence="2" type="ORF">KC01_LOCUS24890</name>
</gene>
<feature type="compositionally biased region" description="Polar residues" evidence="1">
    <location>
        <begin position="133"/>
        <end position="143"/>
    </location>
</feature>
<feature type="compositionally biased region" description="Polar residues" evidence="1">
    <location>
        <begin position="50"/>
        <end position="66"/>
    </location>
</feature>
<reference evidence="2 3" key="1">
    <citation type="submission" date="2024-04" db="EMBL/GenBank/DDBJ databases">
        <authorList>
            <person name="Waldvogel A.-M."/>
            <person name="Schoenle A."/>
        </authorList>
    </citation>
    <scope>NUCLEOTIDE SEQUENCE [LARGE SCALE GENOMIC DNA]</scope>
</reference>
<feature type="compositionally biased region" description="Basic residues" evidence="1">
    <location>
        <begin position="90"/>
        <end position="99"/>
    </location>
</feature>
<name>A0AAV2L6M4_KNICA</name>
<feature type="region of interest" description="Disordered" evidence="1">
    <location>
        <begin position="21"/>
        <end position="143"/>
    </location>
</feature>
<protein>
    <submittedName>
        <fullName evidence="2">Uncharacterized protein</fullName>
    </submittedName>
</protein>
<proteinExistence type="predicted"/>
<organism evidence="2 3">
    <name type="scientific">Knipowitschia caucasica</name>
    <name type="common">Caucasian dwarf goby</name>
    <name type="synonym">Pomatoschistus caucasicus</name>
    <dbReference type="NCBI Taxonomy" id="637954"/>
    <lineage>
        <taxon>Eukaryota</taxon>
        <taxon>Metazoa</taxon>
        <taxon>Chordata</taxon>
        <taxon>Craniata</taxon>
        <taxon>Vertebrata</taxon>
        <taxon>Euteleostomi</taxon>
        <taxon>Actinopterygii</taxon>
        <taxon>Neopterygii</taxon>
        <taxon>Teleostei</taxon>
        <taxon>Neoteleostei</taxon>
        <taxon>Acanthomorphata</taxon>
        <taxon>Gobiaria</taxon>
        <taxon>Gobiiformes</taxon>
        <taxon>Gobioidei</taxon>
        <taxon>Gobiidae</taxon>
        <taxon>Gobiinae</taxon>
        <taxon>Knipowitschia</taxon>
    </lineage>
</organism>
<keyword evidence="3" id="KW-1185">Reference proteome</keyword>
<dbReference type="Proteomes" id="UP001497482">
    <property type="component" value="Chromosome 21"/>
</dbReference>
<dbReference type="AlphaFoldDB" id="A0AAV2L6M4"/>